<protein>
    <submittedName>
        <fullName evidence="3">Uncharacterized protein</fullName>
    </submittedName>
</protein>
<dbReference type="InParanoid" id="A2EPC0"/>
<organism evidence="3 4">
    <name type="scientific">Trichomonas vaginalis (strain ATCC PRA-98 / G3)</name>
    <dbReference type="NCBI Taxonomy" id="412133"/>
    <lineage>
        <taxon>Eukaryota</taxon>
        <taxon>Metamonada</taxon>
        <taxon>Parabasalia</taxon>
        <taxon>Trichomonadida</taxon>
        <taxon>Trichomonadidae</taxon>
        <taxon>Trichomonas</taxon>
    </lineage>
</organism>
<reference evidence="3" key="2">
    <citation type="journal article" date="2007" name="Science">
        <title>Draft genome sequence of the sexually transmitted pathogen Trichomonas vaginalis.</title>
        <authorList>
            <person name="Carlton J.M."/>
            <person name="Hirt R.P."/>
            <person name="Silva J.C."/>
            <person name="Delcher A.L."/>
            <person name="Schatz M."/>
            <person name="Zhao Q."/>
            <person name="Wortman J.R."/>
            <person name="Bidwell S.L."/>
            <person name="Alsmark U.C.M."/>
            <person name="Besteiro S."/>
            <person name="Sicheritz-Ponten T."/>
            <person name="Noel C.J."/>
            <person name="Dacks J.B."/>
            <person name="Foster P.G."/>
            <person name="Simillion C."/>
            <person name="Van de Peer Y."/>
            <person name="Miranda-Saavedra D."/>
            <person name="Barton G.J."/>
            <person name="Westrop G.D."/>
            <person name="Mueller S."/>
            <person name="Dessi D."/>
            <person name="Fiori P.L."/>
            <person name="Ren Q."/>
            <person name="Paulsen I."/>
            <person name="Zhang H."/>
            <person name="Bastida-Corcuera F.D."/>
            <person name="Simoes-Barbosa A."/>
            <person name="Brown M.T."/>
            <person name="Hayes R.D."/>
            <person name="Mukherjee M."/>
            <person name="Okumura C.Y."/>
            <person name="Schneider R."/>
            <person name="Smith A.J."/>
            <person name="Vanacova S."/>
            <person name="Villalvazo M."/>
            <person name="Haas B.J."/>
            <person name="Pertea M."/>
            <person name="Feldblyum T.V."/>
            <person name="Utterback T.R."/>
            <person name="Shu C.L."/>
            <person name="Osoegawa K."/>
            <person name="de Jong P.J."/>
            <person name="Hrdy I."/>
            <person name="Horvathova L."/>
            <person name="Zubacova Z."/>
            <person name="Dolezal P."/>
            <person name="Malik S.B."/>
            <person name="Logsdon J.M. Jr."/>
            <person name="Henze K."/>
            <person name="Gupta A."/>
            <person name="Wang C.C."/>
            <person name="Dunne R.L."/>
            <person name="Upcroft J.A."/>
            <person name="Upcroft P."/>
            <person name="White O."/>
            <person name="Salzberg S.L."/>
            <person name="Tang P."/>
            <person name="Chiu C.-H."/>
            <person name="Lee Y.-S."/>
            <person name="Embley T.M."/>
            <person name="Coombs G.H."/>
            <person name="Mottram J.C."/>
            <person name="Tachezy J."/>
            <person name="Fraser-Liggett C.M."/>
            <person name="Johnson P.J."/>
        </authorList>
    </citation>
    <scope>NUCLEOTIDE SEQUENCE [LARGE SCALE GENOMIC DNA]</scope>
    <source>
        <strain evidence="3">G3</strain>
    </source>
</reference>
<name>A2EPC0_TRIV3</name>
<dbReference type="RefSeq" id="XP_001317728.1">
    <property type="nucleotide sequence ID" value="XM_001317693.1"/>
</dbReference>
<keyword evidence="1" id="KW-0472">Membrane</keyword>
<evidence type="ECO:0000256" key="1">
    <source>
        <dbReference type="SAM" id="Phobius"/>
    </source>
</evidence>
<feature type="chain" id="PRO_5002643206" evidence="2">
    <location>
        <begin position="18"/>
        <end position="74"/>
    </location>
</feature>
<reference evidence="3" key="1">
    <citation type="submission" date="2006-10" db="EMBL/GenBank/DDBJ databases">
        <authorList>
            <person name="Amadeo P."/>
            <person name="Zhao Q."/>
            <person name="Wortman J."/>
            <person name="Fraser-Liggett C."/>
            <person name="Carlton J."/>
        </authorList>
    </citation>
    <scope>NUCLEOTIDE SEQUENCE</scope>
    <source>
        <strain evidence="3">G3</strain>
    </source>
</reference>
<dbReference type="AlphaFoldDB" id="A2EPC0"/>
<dbReference type="EMBL" id="DS113447">
    <property type="protein sequence ID" value="EAY05505.1"/>
    <property type="molecule type" value="Genomic_DNA"/>
</dbReference>
<keyword evidence="4" id="KW-1185">Reference proteome</keyword>
<dbReference type="VEuPathDB" id="TrichDB:TVAG_080970"/>
<evidence type="ECO:0000256" key="2">
    <source>
        <dbReference type="SAM" id="SignalP"/>
    </source>
</evidence>
<dbReference type="VEuPathDB" id="TrichDB:TVAGG3_0679610"/>
<proteinExistence type="predicted"/>
<keyword evidence="1" id="KW-0812">Transmembrane</keyword>
<feature type="signal peptide" evidence="2">
    <location>
        <begin position="1"/>
        <end position="17"/>
    </location>
</feature>
<gene>
    <name evidence="3" type="ORF">TVAG_080970</name>
</gene>
<sequence length="74" mass="8200">MFSLIFTLLMINGGVKSSNKLTAGTVWITMGVGILFLALAILLTISCFWVKEVKPEDEQRYEISNSPINLHGNN</sequence>
<keyword evidence="1" id="KW-1133">Transmembrane helix</keyword>
<keyword evidence="2" id="KW-0732">Signal</keyword>
<evidence type="ECO:0000313" key="3">
    <source>
        <dbReference type="EMBL" id="EAY05505.1"/>
    </source>
</evidence>
<dbReference type="Proteomes" id="UP000001542">
    <property type="component" value="Unassembled WGS sequence"/>
</dbReference>
<feature type="transmembrane region" description="Helical" evidence="1">
    <location>
        <begin position="27"/>
        <end position="50"/>
    </location>
</feature>
<dbReference type="KEGG" id="tva:4763371"/>
<accession>A2EPC0</accession>
<evidence type="ECO:0000313" key="4">
    <source>
        <dbReference type="Proteomes" id="UP000001542"/>
    </source>
</evidence>